<evidence type="ECO:0000313" key="2">
    <source>
        <dbReference type="Proteomes" id="UP000429644"/>
    </source>
</evidence>
<name>A0A7J9UUX4_9MICO</name>
<comment type="caution">
    <text evidence="1">The sequence shown here is derived from an EMBL/GenBank/DDBJ whole genome shotgun (WGS) entry which is preliminary data.</text>
</comment>
<dbReference type="AlphaFoldDB" id="A0A7J9UUX4"/>
<reference evidence="1 2" key="1">
    <citation type="submission" date="2019-10" db="EMBL/GenBank/DDBJ databases">
        <title>Georgenia wutianyii sp. nov. and Georgenia yuyongxinii sp. nov. isolated from plateau pika (Ochotona curzoniae) in the Qinghai-Tibet plateau of China.</title>
        <authorList>
            <person name="Tian Z."/>
        </authorList>
    </citation>
    <scope>NUCLEOTIDE SEQUENCE [LARGE SCALE GENOMIC DNA]</scope>
    <source>
        <strain evidence="1 2">JCM 15130</strain>
    </source>
</reference>
<dbReference type="EMBL" id="WHPD01000687">
    <property type="protein sequence ID" value="MPV87650.1"/>
    <property type="molecule type" value="Genomic_DNA"/>
</dbReference>
<dbReference type="PANTHER" id="PTHR30032:SF4">
    <property type="entry name" value="AMIDASE ENHANCER"/>
    <property type="match status" value="1"/>
</dbReference>
<dbReference type="GO" id="GO:0030288">
    <property type="term" value="C:outer membrane-bounded periplasmic space"/>
    <property type="evidence" value="ECO:0007669"/>
    <property type="project" value="TreeGrafter"/>
</dbReference>
<sequence>VPFPRARTPGRPRPVALALLVALAALLVTVTGTASAESSYTRLAGEDRYATAVTISRYAYQPRYGGDQFAVTVASGTELTDALAAGLLAGSETGPLLLVPEDGVVPPVVTQELARLHPYLVNVTGGAGSVSGRVETQLTLSAPFVFRLAGRDRYETAAAAARTTGARQPTVFLAGDGAVADALGGSAAAGESGGALLLTRRESLPEPTRRWLAAHDPAKVVVLGGQGSVSDAVVRQLRGALPGVPVERWSGRDRYETAAVISRQTYPHGARTVFLASGTSYADALTGAPAAARSGAPLLLTTRECLPPATDAEISRLGATSVVVLGGKASVGEEAAHLTVC</sequence>
<dbReference type="PANTHER" id="PTHR30032">
    <property type="entry name" value="N-ACETYLMURAMOYL-L-ALANINE AMIDASE-RELATED"/>
    <property type="match status" value="1"/>
</dbReference>
<keyword evidence="2" id="KW-1185">Reference proteome</keyword>
<evidence type="ECO:0008006" key="3">
    <source>
        <dbReference type="Google" id="ProtNLM"/>
    </source>
</evidence>
<accession>A0A7J9UUX4</accession>
<organism evidence="1 2">
    <name type="scientific">Georgenia ruanii</name>
    <dbReference type="NCBI Taxonomy" id="348442"/>
    <lineage>
        <taxon>Bacteria</taxon>
        <taxon>Bacillati</taxon>
        <taxon>Actinomycetota</taxon>
        <taxon>Actinomycetes</taxon>
        <taxon>Micrococcales</taxon>
        <taxon>Bogoriellaceae</taxon>
        <taxon>Georgenia</taxon>
    </lineage>
</organism>
<dbReference type="InterPro" id="IPR051922">
    <property type="entry name" value="Bact_Sporulation_Assoc"/>
</dbReference>
<proteinExistence type="predicted"/>
<dbReference type="Proteomes" id="UP000429644">
    <property type="component" value="Unassembled WGS sequence"/>
</dbReference>
<evidence type="ECO:0000313" key="1">
    <source>
        <dbReference type="EMBL" id="MPV87650.1"/>
    </source>
</evidence>
<dbReference type="Pfam" id="PF04122">
    <property type="entry name" value="CW_binding_2"/>
    <property type="match status" value="3"/>
</dbReference>
<feature type="non-terminal residue" evidence="1">
    <location>
        <position position="1"/>
    </location>
</feature>
<protein>
    <recommendedName>
        <fullName evidence="3">Cell wall-binding repeat-containing protein</fullName>
    </recommendedName>
</protein>
<dbReference type="InterPro" id="IPR007253">
    <property type="entry name" value="Cell_wall-bd_2"/>
</dbReference>
<gene>
    <name evidence="1" type="ORF">GB882_03140</name>
</gene>